<dbReference type="CDD" id="cd00082">
    <property type="entry name" value="HisKA"/>
    <property type="match status" value="1"/>
</dbReference>
<dbReference type="SUPFAM" id="SSF47384">
    <property type="entry name" value="Homodimeric domain of signal transducing histidine kinase"/>
    <property type="match status" value="1"/>
</dbReference>
<evidence type="ECO:0000313" key="17">
    <source>
        <dbReference type="EMBL" id="PLC48611.1"/>
    </source>
</evidence>
<dbReference type="InterPro" id="IPR036097">
    <property type="entry name" value="HisK_dim/P_sf"/>
</dbReference>
<evidence type="ECO:0000256" key="14">
    <source>
        <dbReference type="RuleBase" id="RU364088"/>
    </source>
</evidence>
<dbReference type="CDD" id="cd00075">
    <property type="entry name" value="HATPase"/>
    <property type="match status" value="1"/>
</dbReference>
<dbReference type="FunFam" id="1.10.287.130:FF:000001">
    <property type="entry name" value="Two-component sensor histidine kinase"/>
    <property type="match status" value="1"/>
</dbReference>
<keyword evidence="3 14" id="KW-1003">Cell membrane</keyword>
<evidence type="ECO:0000256" key="1">
    <source>
        <dbReference type="ARBA" id="ARBA00000085"/>
    </source>
</evidence>
<keyword evidence="18" id="KW-1185">Reference proteome</keyword>
<dbReference type="OrthoDB" id="9786919at2"/>
<feature type="transmembrane region" description="Helical" evidence="14">
    <location>
        <begin position="144"/>
        <end position="167"/>
    </location>
</feature>
<keyword evidence="9 14" id="KW-0418">Kinase</keyword>
<keyword evidence="11 14" id="KW-1133">Transmembrane helix</keyword>
<dbReference type="InterPro" id="IPR003660">
    <property type="entry name" value="HAMP_dom"/>
</dbReference>
<comment type="caution">
    <text evidence="17">The sequence shown here is derived from an EMBL/GenBank/DDBJ whole genome shotgun (WGS) entry which is preliminary data.</text>
</comment>
<evidence type="ECO:0000259" key="15">
    <source>
        <dbReference type="PROSITE" id="PS50109"/>
    </source>
</evidence>
<dbReference type="InterPro" id="IPR036890">
    <property type="entry name" value="HATPase_C_sf"/>
</dbReference>
<dbReference type="PANTHER" id="PTHR45436:SF9">
    <property type="entry name" value="SENSOR PROTEIN"/>
    <property type="match status" value="1"/>
</dbReference>
<keyword evidence="13 14" id="KW-0472">Membrane</keyword>
<dbReference type="InterPro" id="IPR003594">
    <property type="entry name" value="HATPase_dom"/>
</dbReference>
<evidence type="ECO:0000259" key="16">
    <source>
        <dbReference type="PROSITE" id="PS50885"/>
    </source>
</evidence>
<comment type="subcellular location">
    <subcellularLocation>
        <location evidence="2 14">Cell inner membrane</location>
    </subcellularLocation>
</comment>
<dbReference type="PROSITE" id="PS50109">
    <property type="entry name" value="HIS_KIN"/>
    <property type="match status" value="1"/>
</dbReference>
<keyword evidence="5" id="KW-0597">Phosphoprotein</keyword>
<evidence type="ECO:0000256" key="3">
    <source>
        <dbReference type="ARBA" id="ARBA00022475"/>
    </source>
</evidence>
<evidence type="ECO:0000256" key="4">
    <source>
        <dbReference type="ARBA" id="ARBA00022519"/>
    </source>
</evidence>
<dbReference type="SMART" id="SM00387">
    <property type="entry name" value="HATPase_c"/>
    <property type="match status" value="1"/>
</dbReference>
<keyword evidence="4 14" id="KW-0997">Cell inner membrane</keyword>
<evidence type="ECO:0000256" key="9">
    <source>
        <dbReference type="ARBA" id="ARBA00022777"/>
    </source>
</evidence>
<dbReference type="SUPFAM" id="SSF55874">
    <property type="entry name" value="ATPase domain of HSP90 chaperone/DNA topoisomerase II/histidine kinase"/>
    <property type="match status" value="1"/>
</dbReference>
<keyword evidence="10 14" id="KW-0067">ATP-binding</keyword>
<dbReference type="InterPro" id="IPR006290">
    <property type="entry name" value="CztS_silS_copS"/>
</dbReference>
<dbReference type="Gene3D" id="3.30.565.10">
    <property type="entry name" value="Histidine kinase-like ATPase, C-terminal domain"/>
    <property type="match status" value="1"/>
</dbReference>
<comment type="catalytic activity">
    <reaction evidence="1 14">
        <text>ATP + protein L-histidine = ADP + protein N-phospho-L-histidine.</text>
        <dbReference type="EC" id="2.7.13.3"/>
    </reaction>
</comment>
<dbReference type="Pfam" id="PF00512">
    <property type="entry name" value="HisKA"/>
    <property type="match status" value="1"/>
</dbReference>
<dbReference type="AlphaFoldDB" id="A0A2N4U0S3"/>
<evidence type="ECO:0000256" key="2">
    <source>
        <dbReference type="ARBA" id="ARBA00004533"/>
    </source>
</evidence>
<dbReference type="PANTHER" id="PTHR45436">
    <property type="entry name" value="SENSOR HISTIDINE KINASE YKOH"/>
    <property type="match status" value="1"/>
</dbReference>
<evidence type="ECO:0000256" key="5">
    <source>
        <dbReference type="ARBA" id="ARBA00022553"/>
    </source>
</evidence>
<feature type="transmembrane region" description="Helical" evidence="14">
    <location>
        <begin position="12"/>
        <end position="35"/>
    </location>
</feature>
<dbReference type="EMBL" id="PDNW01000018">
    <property type="protein sequence ID" value="PLC48611.1"/>
    <property type="molecule type" value="Genomic_DNA"/>
</dbReference>
<evidence type="ECO:0000256" key="8">
    <source>
        <dbReference type="ARBA" id="ARBA00022741"/>
    </source>
</evidence>
<comment type="function">
    <text evidence="14">Member of a two-component regulatory system.</text>
</comment>
<dbReference type="InterPro" id="IPR003661">
    <property type="entry name" value="HisK_dim/P_dom"/>
</dbReference>
<keyword evidence="7 14" id="KW-0812">Transmembrane</keyword>
<dbReference type="Gene3D" id="1.10.287.130">
    <property type="match status" value="1"/>
</dbReference>
<evidence type="ECO:0000256" key="13">
    <source>
        <dbReference type="ARBA" id="ARBA00023136"/>
    </source>
</evidence>
<dbReference type="SMART" id="SM00304">
    <property type="entry name" value="HAMP"/>
    <property type="match status" value="1"/>
</dbReference>
<dbReference type="GO" id="GO:0005886">
    <property type="term" value="C:plasma membrane"/>
    <property type="evidence" value="ECO:0007669"/>
    <property type="project" value="UniProtKB-SubCell"/>
</dbReference>
<evidence type="ECO:0000256" key="6">
    <source>
        <dbReference type="ARBA" id="ARBA00022679"/>
    </source>
</evidence>
<dbReference type="RefSeq" id="WP_102075247.1">
    <property type="nucleotide sequence ID" value="NZ_PDNW01000018.1"/>
</dbReference>
<evidence type="ECO:0000256" key="7">
    <source>
        <dbReference type="ARBA" id="ARBA00022692"/>
    </source>
</evidence>
<evidence type="ECO:0000256" key="12">
    <source>
        <dbReference type="ARBA" id="ARBA00023012"/>
    </source>
</evidence>
<organism evidence="17 18">
    <name type="scientific">Pollutimonas subterranea</name>
    <dbReference type="NCBI Taxonomy" id="2045210"/>
    <lineage>
        <taxon>Bacteria</taxon>
        <taxon>Pseudomonadati</taxon>
        <taxon>Pseudomonadota</taxon>
        <taxon>Betaproteobacteria</taxon>
        <taxon>Burkholderiales</taxon>
        <taxon>Alcaligenaceae</taxon>
        <taxon>Pollutimonas</taxon>
    </lineage>
</organism>
<dbReference type="Pfam" id="PF02518">
    <property type="entry name" value="HATPase_c"/>
    <property type="match status" value="1"/>
</dbReference>
<proteinExistence type="predicted"/>
<reference evidence="17 18" key="1">
    <citation type="submission" date="2017-10" db="EMBL/GenBank/DDBJ databases">
        <title>Two draft genome sequences of Pusillimonas sp. strains isolated from a nitrate- and radionuclide-contaminated groundwater in Russia.</title>
        <authorList>
            <person name="Grouzdev D.S."/>
            <person name="Tourova T.P."/>
            <person name="Goeva M.A."/>
            <person name="Babich T.L."/>
            <person name="Sokolova D.S."/>
            <person name="Abdullin R."/>
            <person name="Poltaraus A.B."/>
            <person name="Toshchakov S.V."/>
            <person name="Nazina T.N."/>
        </authorList>
    </citation>
    <scope>NUCLEOTIDE SEQUENCE [LARGE SCALE GENOMIC DNA]</scope>
    <source>
        <strain evidence="17 18">JR1/69-3-13</strain>
    </source>
</reference>
<evidence type="ECO:0000256" key="11">
    <source>
        <dbReference type="ARBA" id="ARBA00022989"/>
    </source>
</evidence>
<dbReference type="GO" id="GO:0005524">
    <property type="term" value="F:ATP binding"/>
    <property type="evidence" value="ECO:0007669"/>
    <property type="project" value="UniProtKB-KW"/>
</dbReference>
<name>A0A2N4U0S3_9BURK</name>
<sequence>MLSWSNSIRGRLSRWLAIQTLVSVGLICTAVYLAISSNFATRQTELLAEKQRAIQHLATESASKNSAESLQHQLLDFFHGHPELSLVLQSSNVTKTFGKRPPNAKVSMFRQHTFMLPEYGLSTGPIQAQLSMDITSDLRFLRRLALALFICAILGAALASLGAAWLVRRALIPIDALSSQVAKLSPERLGERLEAKDPAAEIFPLIAQFNALLERIEGAYAQMEEFNANLAHELRTPLATLIGETELALSSKRYERSLEEMLVSNLEDLHRMERVISDILLLARADGGTRIKTEPTNSIAITIREVMDYHEAQAEEADVKLLLVGDASAMISRTLFQRAVSNLLSNAIRHADAFSDVLIVVESAGEEVRIAVCNLGTPVAQEHLVRCFERFVRLPAERVSSDQDHFGLGLAIVAAIARMHGGKTFTRSVERLVTMGFTVARPIH</sequence>
<evidence type="ECO:0000313" key="18">
    <source>
        <dbReference type="Proteomes" id="UP000234190"/>
    </source>
</evidence>
<feature type="domain" description="Histidine kinase" evidence="15">
    <location>
        <begin position="229"/>
        <end position="444"/>
    </location>
</feature>
<dbReference type="SMART" id="SM00388">
    <property type="entry name" value="HisKA"/>
    <property type="match status" value="1"/>
</dbReference>
<keyword evidence="12 14" id="KW-0902">Two-component regulatory system</keyword>
<dbReference type="InterPro" id="IPR005467">
    <property type="entry name" value="His_kinase_dom"/>
</dbReference>
<gene>
    <name evidence="17" type="ORF">CR159_17475</name>
</gene>
<protein>
    <recommendedName>
        <fullName evidence="14">Sensor protein</fullName>
        <ecNumber evidence="14">2.7.13.3</ecNumber>
    </recommendedName>
</protein>
<keyword evidence="8 14" id="KW-0547">Nucleotide-binding</keyword>
<dbReference type="GO" id="GO:0000155">
    <property type="term" value="F:phosphorelay sensor kinase activity"/>
    <property type="evidence" value="ECO:0007669"/>
    <property type="project" value="InterPro"/>
</dbReference>
<evidence type="ECO:0000256" key="10">
    <source>
        <dbReference type="ARBA" id="ARBA00022840"/>
    </source>
</evidence>
<dbReference type="Gene3D" id="6.10.340.10">
    <property type="match status" value="1"/>
</dbReference>
<dbReference type="NCBIfam" id="TIGR01386">
    <property type="entry name" value="cztS_silS_copS"/>
    <property type="match status" value="1"/>
</dbReference>
<keyword evidence="6 14" id="KW-0808">Transferase</keyword>
<feature type="domain" description="HAMP" evidence="16">
    <location>
        <begin position="168"/>
        <end position="221"/>
    </location>
</feature>
<dbReference type="EC" id="2.7.13.3" evidence="14"/>
<dbReference type="InterPro" id="IPR050428">
    <property type="entry name" value="TCS_sensor_his_kinase"/>
</dbReference>
<accession>A0A2N4U0S3</accession>
<dbReference type="PROSITE" id="PS50885">
    <property type="entry name" value="HAMP"/>
    <property type="match status" value="1"/>
</dbReference>
<dbReference type="Proteomes" id="UP000234190">
    <property type="component" value="Unassembled WGS sequence"/>
</dbReference>